<feature type="transmembrane region" description="Helical" evidence="5">
    <location>
        <begin position="41"/>
        <end position="67"/>
    </location>
</feature>
<keyword evidence="4 5" id="KW-0472">Membrane</keyword>
<reference evidence="7" key="1">
    <citation type="submission" date="2018-06" db="EMBL/GenBank/DDBJ databases">
        <authorList>
            <person name="Zhirakovskaya E."/>
        </authorList>
    </citation>
    <scope>NUCLEOTIDE SEQUENCE</scope>
</reference>
<sequence>MIRFISLLVSIPLVIFIAAFTYNNAQLVTVDLFTLQIKIPLALLLLLTLLVGIMIGFFFNIMALLSLKKKQAFLARKQAALKDLPEVLNKSETK</sequence>
<dbReference type="Pfam" id="PF06305">
    <property type="entry name" value="LapA_dom"/>
    <property type="match status" value="1"/>
</dbReference>
<evidence type="ECO:0000259" key="6">
    <source>
        <dbReference type="Pfam" id="PF06305"/>
    </source>
</evidence>
<evidence type="ECO:0000256" key="3">
    <source>
        <dbReference type="ARBA" id="ARBA00022989"/>
    </source>
</evidence>
<dbReference type="GO" id="GO:0005886">
    <property type="term" value="C:plasma membrane"/>
    <property type="evidence" value="ECO:0007669"/>
    <property type="project" value="InterPro"/>
</dbReference>
<organism evidence="7">
    <name type="scientific">hydrothermal vent metagenome</name>
    <dbReference type="NCBI Taxonomy" id="652676"/>
    <lineage>
        <taxon>unclassified sequences</taxon>
        <taxon>metagenomes</taxon>
        <taxon>ecological metagenomes</taxon>
    </lineage>
</organism>
<evidence type="ECO:0000256" key="4">
    <source>
        <dbReference type="ARBA" id="ARBA00023136"/>
    </source>
</evidence>
<dbReference type="EMBL" id="UOFF01000208">
    <property type="protein sequence ID" value="VAW56278.1"/>
    <property type="molecule type" value="Genomic_DNA"/>
</dbReference>
<keyword evidence="3 5" id="KW-1133">Transmembrane helix</keyword>
<gene>
    <name evidence="7" type="ORF">MNBD_GAMMA07-1165</name>
</gene>
<keyword evidence="1" id="KW-1003">Cell membrane</keyword>
<evidence type="ECO:0000256" key="2">
    <source>
        <dbReference type="ARBA" id="ARBA00022692"/>
    </source>
</evidence>
<evidence type="ECO:0000256" key="1">
    <source>
        <dbReference type="ARBA" id="ARBA00022475"/>
    </source>
</evidence>
<keyword evidence="2 5" id="KW-0812">Transmembrane</keyword>
<dbReference type="InterPro" id="IPR010445">
    <property type="entry name" value="LapA_dom"/>
</dbReference>
<evidence type="ECO:0000313" key="7">
    <source>
        <dbReference type="EMBL" id="VAW56278.1"/>
    </source>
</evidence>
<accession>A0A3B0WJT7</accession>
<feature type="domain" description="Lipopolysaccharide assembly protein A" evidence="6">
    <location>
        <begin position="23"/>
        <end position="82"/>
    </location>
</feature>
<protein>
    <recommendedName>
        <fullName evidence="6">Lipopolysaccharide assembly protein A domain-containing protein</fullName>
    </recommendedName>
</protein>
<proteinExistence type="predicted"/>
<dbReference type="AlphaFoldDB" id="A0A3B0WJT7"/>
<name>A0A3B0WJT7_9ZZZZ</name>
<evidence type="ECO:0000256" key="5">
    <source>
        <dbReference type="SAM" id="Phobius"/>
    </source>
</evidence>